<dbReference type="PANTHER" id="PTHR23028:SF53">
    <property type="entry name" value="ACYL_TRANSF_3 DOMAIN-CONTAINING PROTEIN"/>
    <property type="match status" value="1"/>
</dbReference>
<name>A0A501WXR4_9RHOB</name>
<feature type="transmembrane region" description="Helical" evidence="1">
    <location>
        <begin position="249"/>
        <end position="268"/>
    </location>
</feature>
<feature type="transmembrane region" description="Helical" evidence="1">
    <location>
        <begin position="299"/>
        <end position="317"/>
    </location>
</feature>
<evidence type="ECO:0000313" key="4">
    <source>
        <dbReference type="EMBL" id="TPE53035.1"/>
    </source>
</evidence>
<dbReference type="GO" id="GO:0016747">
    <property type="term" value="F:acyltransferase activity, transferring groups other than amino-acyl groups"/>
    <property type="evidence" value="ECO:0007669"/>
    <property type="project" value="InterPro"/>
</dbReference>
<dbReference type="Pfam" id="PF01757">
    <property type="entry name" value="Acyl_transf_3"/>
    <property type="match status" value="1"/>
</dbReference>
<feature type="domain" description="SGNH" evidence="3">
    <location>
        <begin position="432"/>
        <end position="635"/>
    </location>
</feature>
<protein>
    <submittedName>
        <fullName evidence="4">Acyltransferase</fullName>
    </submittedName>
</protein>
<dbReference type="Proteomes" id="UP000319255">
    <property type="component" value="Unassembled WGS sequence"/>
</dbReference>
<proteinExistence type="predicted"/>
<evidence type="ECO:0000259" key="2">
    <source>
        <dbReference type="Pfam" id="PF01757"/>
    </source>
</evidence>
<dbReference type="EMBL" id="VFRP01000002">
    <property type="protein sequence ID" value="TPE53035.1"/>
    <property type="molecule type" value="Genomic_DNA"/>
</dbReference>
<feature type="transmembrane region" description="Helical" evidence="1">
    <location>
        <begin position="337"/>
        <end position="357"/>
    </location>
</feature>
<dbReference type="GO" id="GO:0009103">
    <property type="term" value="P:lipopolysaccharide biosynthetic process"/>
    <property type="evidence" value="ECO:0007669"/>
    <property type="project" value="TreeGrafter"/>
</dbReference>
<dbReference type="Pfam" id="PF19040">
    <property type="entry name" value="SGNH"/>
    <property type="match status" value="1"/>
</dbReference>
<evidence type="ECO:0000313" key="5">
    <source>
        <dbReference type="Proteomes" id="UP000319255"/>
    </source>
</evidence>
<feature type="transmembrane region" description="Helical" evidence="1">
    <location>
        <begin position="274"/>
        <end position="292"/>
    </location>
</feature>
<evidence type="ECO:0000256" key="1">
    <source>
        <dbReference type="SAM" id="Phobius"/>
    </source>
</evidence>
<comment type="caution">
    <text evidence="4">The sequence shown here is derived from an EMBL/GenBank/DDBJ whole genome shotgun (WGS) entry which is preliminary data.</text>
</comment>
<keyword evidence="1" id="KW-1133">Transmembrane helix</keyword>
<feature type="domain" description="Acyltransferase 3" evidence="2">
    <location>
        <begin position="31"/>
        <end position="351"/>
    </location>
</feature>
<sequence length="654" mass="71256">MSDALSAGTAIPETGHERARARPGVAFRYRPEIDGLRALAILPVVLFHAGYSAFSGGFVGVDVFFVISGYLITSLVMRDIAQDRFSILGFYERRARRILPAMIFVVLACVPLAAVFLLPSALHDFGRSITATMLFYANHFFLDHVDYFAPRADLMPLLHMWSLAVEEQYYLFVPPLMWLVWRLGARQRIMLALFGAASLLSVIGASLIVQRWPGVAFFIFPTRAFELGIGSILALVLRERELPRSAANGPLALLGVALILGAVLLIPADAPMPSWLSLIPCLGAALVIAFATEGTPARAFLASRPLVGIGLVSFSLYLWHQPLFAFARSVIAEPSPWLMGALGLLSALLAVLSWRFVEQPARRARMSRTRLLGLAALALVATAALGQLVAREAARLHPLAPEDAQLDVSFEDRGEYVRHRYNALPNDFSGAAPGQPRLFIIGDSFSQDFWNMSVENGAFRGWAVATRYIPTVCQTYFGRENVDRFVEPTSRRRCRYYRRADMFEEAARAADVVVFVTRWTPWAAERLEGSVANLGLPPATKVIVVGAKGFGDVLLPGYVGRDAAGRAAVRVEPTAFQTAGTPALARAFGPERFVDLEAMLCPDGSCALFTPEGALISHDGDHLTEAGAKAVGAVLYRSPLLAPYLQPADPAASR</sequence>
<feature type="transmembrane region" description="Helical" evidence="1">
    <location>
        <begin position="215"/>
        <end position="237"/>
    </location>
</feature>
<dbReference type="PANTHER" id="PTHR23028">
    <property type="entry name" value="ACETYLTRANSFERASE"/>
    <property type="match status" value="1"/>
</dbReference>
<dbReference type="GO" id="GO:0016020">
    <property type="term" value="C:membrane"/>
    <property type="evidence" value="ECO:0007669"/>
    <property type="project" value="TreeGrafter"/>
</dbReference>
<keyword evidence="5" id="KW-1185">Reference proteome</keyword>
<dbReference type="InterPro" id="IPR050879">
    <property type="entry name" value="Acyltransferase_3"/>
</dbReference>
<dbReference type="InterPro" id="IPR002656">
    <property type="entry name" value="Acyl_transf_3_dom"/>
</dbReference>
<accession>A0A501WXR4</accession>
<keyword evidence="4" id="KW-0808">Transferase</keyword>
<keyword evidence="4" id="KW-0012">Acyltransferase</keyword>
<evidence type="ECO:0000259" key="3">
    <source>
        <dbReference type="Pfam" id="PF19040"/>
    </source>
</evidence>
<dbReference type="RefSeq" id="WP_140452656.1">
    <property type="nucleotide sequence ID" value="NZ_VFRP01000002.1"/>
</dbReference>
<keyword evidence="1" id="KW-0812">Transmembrane</keyword>
<gene>
    <name evidence="4" type="ORF">FJM51_03135</name>
</gene>
<dbReference type="AlphaFoldDB" id="A0A501WXR4"/>
<feature type="transmembrane region" description="Helical" evidence="1">
    <location>
        <begin position="369"/>
        <end position="390"/>
    </location>
</feature>
<reference evidence="4 5" key="1">
    <citation type="submission" date="2019-06" db="EMBL/GenBank/DDBJ databases">
        <title>A novel bacterium of genus Amaricoccus, isolated from marine sediment.</title>
        <authorList>
            <person name="Huang H."/>
            <person name="Mo K."/>
            <person name="Hu Y."/>
        </authorList>
    </citation>
    <scope>NUCLEOTIDE SEQUENCE [LARGE SCALE GENOMIC DNA]</scope>
    <source>
        <strain evidence="4 5">HB172011</strain>
    </source>
</reference>
<organism evidence="4 5">
    <name type="scientific">Amaricoccus solimangrovi</name>
    <dbReference type="NCBI Taxonomy" id="2589815"/>
    <lineage>
        <taxon>Bacteria</taxon>
        <taxon>Pseudomonadati</taxon>
        <taxon>Pseudomonadota</taxon>
        <taxon>Alphaproteobacteria</taxon>
        <taxon>Rhodobacterales</taxon>
        <taxon>Paracoccaceae</taxon>
        <taxon>Amaricoccus</taxon>
    </lineage>
</organism>
<feature type="transmembrane region" description="Helical" evidence="1">
    <location>
        <begin position="98"/>
        <end position="118"/>
    </location>
</feature>
<feature type="transmembrane region" description="Helical" evidence="1">
    <location>
        <begin position="191"/>
        <end position="209"/>
    </location>
</feature>
<dbReference type="OrthoDB" id="9796461at2"/>
<feature type="transmembrane region" description="Helical" evidence="1">
    <location>
        <begin position="168"/>
        <end position="184"/>
    </location>
</feature>
<feature type="transmembrane region" description="Helical" evidence="1">
    <location>
        <begin position="57"/>
        <end position="77"/>
    </location>
</feature>
<keyword evidence="1" id="KW-0472">Membrane</keyword>
<dbReference type="InterPro" id="IPR043968">
    <property type="entry name" value="SGNH"/>
</dbReference>